<dbReference type="AlphaFoldDB" id="A0A4Y2C7S9"/>
<proteinExistence type="predicted"/>
<feature type="compositionally biased region" description="Polar residues" evidence="1">
    <location>
        <begin position="27"/>
        <end position="44"/>
    </location>
</feature>
<sequence>MERCRSYTILTDLVTLQLPKIQDSLWRTQKDATTPRTKHQAASSTDRRKQYQRSSGEGNGRAPKGNLRKPLKKGIIVLFHKDGKEADKIKSYRPVTLLPTIGKVLEQILSEDSTTCSKRKTYFITTSSVFERANPLTTPSTNWLKKIQEAKNKKLHTMVISLELGDDQGTLTICNIIQFVITQTKSTSPLIQLKRLKIYLLIGRLPSKQPKAQSAGHNSRDVHKAPAQVQCSGA</sequence>
<evidence type="ECO:0000256" key="1">
    <source>
        <dbReference type="SAM" id="MobiDB-lite"/>
    </source>
</evidence>
<evidence type="ECO:0000313" key="2">
    <source>
        <dbReference type="EMBL" id="GBM00472.1"/>
    </source>
</evidence>
<name>A0A4Y2C7S9_ARAVE</name>
<evidence type="ECO:0000313" key="3">
    <source>
        <dbReference type="Proteomes" id="UP000499080"/>
    </source>
</evidence>
<dbReference type="OrthoDB" id="410104at2759"/>
<protein>
    <submittedName>
        <fullName evidence="2">Uncharacterized protein</fullName>
    </submittedName>
</protein>
<organism evidence="2 3">
    <name type="scientific">Araneus ventricosus</name>
    <name type="common">Orbweaver spider</name>
    <name type="synonym">Epeira ventricosa</name>
    <dbReference type="NCBI Taxonomy" id="182803"/>
    <lineage>
        <taxon>Eukaryota</taxon>
        <taxon>Metazoa</taxon>
        <taxon>Ecdysozoa</taxon>
        <taxon>Arthropoda</taxon>
        <taxon>Chelicerata</taxon>
        <taxon>Arachnida</taxon>
        <taxon>Araneae</taxon>
        <taxon>Araneomorphae</taxon>
        <taxon>Entelegynae</taxon>
        <taxon>Araneoidea</taxon>
        <taxon>Araneidae</taxon>
        <taxon>Araneus</taxon>
    </lineage>
</organism>
<gene>
    <name evidence="2" type="ORF">AVEN_111708_1</name>
</gene>
<dbReference type="EMBL" id="BGPR01000157">
    <property type="protein sequence ID" value="GBM00472.1"/>
    <property type="molecule type" value="Genomic_DNA"/>
</dbReference>
<feature type="region of interest" description="Disordered" evidence="1">
    <location>
        <begin position="27"/>
        <end position="67"/>
    </location>
</feature>
<feature type="region of interest" description="Disordered" evidence="1">
    <location>
        <begin position="210"/>
        <end position="234"/>
    </location>
</feature>
<comment type="caution">
    <text evidence="2">The sequence shown here is derived from an EMBL/GenBank/DDBJ whole genome shotgun (WGS) entry which is preliminary data.</text>
</comment>
<keyword evidence="3" id="KW-1185">Reference proteome</keyword>
<accession>A0A4Y2C7S9</accession>
<reference evidence="2 3" key="1">
    <citation type="journal article" date="2019" name="Sci. Rep.">
        <title>Orb-weaving spider Araneus ventricosus genome elucidates the spidroin gene catalogue.</title>
        <authorList>
            <person name="Kono N."/>
            <person name="Nakamura H."/>
            <person name="Ohtoshi R."/>
            <person name="Moran D.A.P."/>
            <person name="Shinohara A."/>
            <person name="Yoshida Y."/>
            <person name="Fujiwara M."/>
            <person name="Mori M."/>
            <person name="Tomita M."/>
            <person name="Arakawa K."/>
        </authorList>
    </citation>
    <scope>NUCLEOTIDE SEQUENCE [LARGE SCALE GENOMIC DNA]</scope>
</reference>
<dbReference type="Proteomes" id="UP000499080">
    <property type="component" value="Unassembled WGS sequence"/>
</dbReference>